<sequence length="32" mass="3697">MYCFEGVEAFPEIIRLVRPAYSSWICALCLTD</sequence>
<organism evidence="1">
    <name type="scientific">Anguilla anguilla</name>
    <name type="common">European freshwater eel</name>
    <name type="synonym">Muraena anguilla</name>
    <dbReference type="NCBI Taxonomy" id="7936"/>
    <lineage>
        <taxon>Eukaryota</taxon>
        <taxon>Metazoa</taxon>
        <taxon>Chordata</taxon>
        <taxon>Craniata</taxon>
        <taxon>Vertebrata</taxon>
        <taxon>Euteleostomi</taxon>
        <taxon>Actinopterygii</taxon>
        <taxon>Neopterygii</taxon>
        <taxon>Teleostei</taxon>
        <taxon>Anguilliformes</taxon>
        <taxon>Anguillidae</taxon>
        <taxon>Anguilla</taxon>
    </lineage>
</organism>
<reference evidence="1" key="1">
    <citation type="submission" date="2014-11" db="EMBL/GenBank/DDBJ databases">
        <authorList>
            <person name="Amaro Gonzalez C."/>
        </authorList>
    </citation>
    <scope>NUCLEOTIDE SEQUENCE</scope>
</reference>
<name>A0A0E9RWG5_ANGAN</name>
<dbReference type="EMBL" id="GBXM01075370">
    <property type="protein sequence ID" value="JAH33207.1"/>
    <property type="molecule type" value="Transcribed_RNA"/>
</dbReference>
<accession>A0A0E9RWG5</accession>
<protein>
    <submittedName>
        <fullName evidence="1">Uncharacterized protein</fullName>
    </submittedName>
</protein>
<proteinExistence type="predicted"/>
<reference evidence="1" key="2">
    <citation type="journal article" date="2015" name="Fish Shellfish Immunol.">
        <title>Early steps in the European eel (Anguilla anguilla)-Vibrio vulnificus interaction in the gills: Role of the RtxA13 toxin.</title>
        <authorList>
            <person name="Callol A."/>
            <person name="Pajuelo D."/>
            <person name="Ebbesson L."/>
            <person name="Teles M."/>
            <person name="MacKenzie S."/>
            <person name="Amaro C."/>
        </authorList>
    </citation>
    <scope>NUCLEOTIDE SEQUENCE</scope>
</reference>
<evidence type="ECO:0000313" key="1">
    <source>
        <dbReference type="EMBL" id="JAH33207.1"/>
    </source>
</evidence>
<dbReference type="AlphaFoldDB" id="A0A0E9RWG5"/>